<dbReference type="EMBL" id="KL198126">
    <property type="protein sequence ID" value="KDQ06705.1"/>
    <property type="molecule type" value="Genomic_DNA"/>
</dbReference>
<dbReference type="AlphaFoldDB" id="A0A067LWN0"/>
<dbReference type="HOGENOM" id="CLU_1864794_0_0_1"/>
<gene>
    <name evidence="1" type="ORF">BOTBODRAFT_244406</name>
</gene>
<organism evidence="1 2">
    <name type="scientific">Botryobasidium botryosum (strain FD-172 SS1)</name>
    <dbReference type="NCBI Taxonomy" id="930990"/>
    <lineage>
        <taxon>Eukaryota</taxon>
        <taxon>Fungi</taxon>
        <taxon>Dikarya</taxon>
        <taxon>Basidiomycota</taxon>
        <taxon>Agaricomycotina</taxon>
        <taxon>Agaricomycetes</taxon>
        <taxon>Cantharellales</taxon>
        <taxon>Botryobasidiaceae</taxon>
        <taxon>Botryobasidium</taxon>
    </lineage>
</organism>
<name>A0A067LWN0_BOTB1</name>
<accession>A0A067LWN0</accession>
<dbReference type="Proteomes" id="UP000027195">
    <property type="component" value="Unassembled WGS sequence"/>
</dbReference>
<proteinExistence type="predicted"/>
<reference evidence="2" key="1">
    <citation type="journal article" date="2014" name="Proc. Natl. Acad. Sci. U.S.A.">
        <title>Extensive sampling of basidiomycete genomes demonstrates inadequacy of the white-rot/brown-rot paradigm for wood decay fungi.</title>
        <authorList>
            <person name="Riley R."/>
            <person name="Salamov A.A."/>
            <person name="Brown D.W."/>
            <person name="Nagy L.G."/>
            <person name="Floudas D."/>
            <person name="Held B.W."/>
            <person name="Levasseur A."/>
            <person name="Lombard V."/>
            <person name="Morin E."/>
            <person name="Otillar R."/>
            <person name="Lindquist E.A."/>
            <person name="Sun H."/>
            <person name="LaButti K.M."/>
            <person name="Schmutz J."/>
            <person name="Jabbour D."/>
            <person name="Luo H."/>
            <person name="Baker S.E."/>
            <person name="Pisabarro A.G."/>
            <person name="Walton J.D."/>
            <person name="Blanchette R.A."/>
            <person name="Henrissat B."/>
            <person name="Martin F."/>
            <person name="Cullen D."/>
            <person name="Hibbett D.S."/>
            <person name="Grigoriev I.V."/>
        </authorList>
    </citation>
    <scope>NUCLEOTIDE SEQUENCE [LARGE SCALE GENOMIC DNA]</scope>
    <source>
        <strain evidence="2">FD-172 SS1</strain>
    </source>
</reference>
<sequence length="137" mass="15308">MQLGILGLLISCRSLRKLHLHARAFLEVGPHAEMRLGSSWPLRDPRSRSFQFTFNRGLSWMIMLTRVGAGQSLARTHDDILRDSAQASASSPLILPRIHALNVSIFVWKMVTFPSCNGSRTRLAARALPHLPSNPSR</sequence>
<keyword evidence="2" id="KW-1185">Reference proteome</keyword>
<protein>
    <submittedName>
        <fullName evidence="1">Uncharacterized protein</fullName>
    </submittedName>
</protein>
<evidence type="ECO:0000313" key="2">
    <source>
        <dbReference type="Proteomes" id="UP000027195"/>
    </source>
</evidence>
<dbReference type="InParanoid" id="A0A067LWN0"/>
<evidence type="ECO:0000313" key="1">
    <source>
        <dbReference type="EMBL" id="KDQ06705.1"/>
    </source>
</evidence>